<gene>
    <name evidence="1" type="ORF">RFI_06599</name>
</gene>
<organism evidence="1 2">
    <name type="scientific">Reticulomyxa filosa</name>
    <dbReference type="NCBI Taxonomy" id="46433"/>
    <lineage>
        <taxon>Eukaryota</taxon>
        <taxon>Sar</taxon>
        <taxon>Rhizaria</taxon>
        <taxon>Retaria</taxon>
        <taxon>Foraminifera</taxon>
        <taxon>Monothalamids</taxon>
        <taxon>Reticulomyxidae</taxon>
        <taxon>Reticulomyxa</taxon>
    </lineage>
</organism>
<protein>
    <submittedName>
        <fullName evidence="1">Uncharacterized protein</fullName>
    </submittedName>
</protein>
<dbReference type="Proteomes" id="UP000023152">
    <property type="component" value="Unassembled WGS sequence"/>
</dbReference>
<dbReference type="EMBL" id="ASPP01005440">
    <property type="protein sequence ID" value="ETO30521.1"/>
    <property type="molecule type" value="Genomic_DNA"/>
</dbReference>
<sequence>MLHYLGSFGKFQKIKKKLDRYRKEVTHGINSARVTMVILKGAPVTNVEKQEIHDIIVQHDKPTGTRDNVQFHFFFFFRKSKDEGKTREEGEKKKQIYMYICFLLIINMFKKKNRNDILELVGLPSSQILLDLQTLMDADAMAFFAYTIGQFIAFKAKTNTPEWIWTRIETNVRRLRPELRSKAVECIMKLDPHLQKLIGFNVKALKPYL</sequence>
<dbReference type="AlphaFoldDB" id="X6NX00"/>
<keyword evidence="2" id="KW-1185">Reference proteome</keyword>
<reference evidence="1 2" key="1">
    <citation type="journal article" date="2013" name="Curr. Biol.">
        <title>The Genome of the Foraminiferan Reticulomyxa filosa.</title>
        <authorList>
            <person name="Glockner G."/>
            <person name="Hulsmann N."/>
            <person name="Schleicher M."/>
            <person name="Noegel A.A."/>
            <person name="Eichinger L."/>
            <person name="Gallinger C."/>
            <person name="Pawlowski J."/>
            <person name="Sierra R."/>
            <person name="Euteneuer U."/>
            <person name="Pillet L."/>
            <person name="Moustafa A."/>
            <person name="Platzer M."/>
            <person name="Groth M."/>
            <person name="Szafranski K."/>
            <person name="Schliwa M."/>
        </authorList>
    </citation>
    <scope>NUCLEOTIDE SEQUENCE [LARGE SCALE GENOMIC DNA]</scope>
</reference>
<name>X6NX00_RETFI</name>
<comment type="caution">
    <text evidence="1">The sequence shown here is derived from an EMBL/GenBank/DDBJ whole genome shotgun (WGS) entry which is preliminary data.</text>
</comment>
<accession>X6NX00</accession>
<evidence type="ECO:0000313" key="1">
    <source>
        <dbReference type="EMBL" id="ETO30521.1"/>
    </source>
</evidence>
<proteinExistence type="predicted"/>
<evidence type="ECO:0000313" key="2">
    <source>
        <dbReference type="Proteomes" id="UP000023152"/>
    </source>
</evidence>